<dbReference type="EMBL" id="AJWY01001114">
    <property type="protein sequence ID" value="EKC80224.1"/>
    <property type="molecule type" value="Genomic_DNA"/>
</dbReference>
<dbReference type="AlphaFoldDB" id="K1UJG8"/>
<keyword evidence="2" id="KW-0479">Metal-binding</keyword>
<dbReference type="PANTHER" id="PTHR43622">
    <property type="entry name" value="3-DEHYDROQUINATE SYNTHASE"/>
    <property type="match status" value="1"/>
</dbReference>
<dbReference type="Gene3D" id="1.20.1090.10">
    <property type="entry name" value="Dehydroquinate synthase-like - alpha domain"/>
    <property type="match status" value="1"/>
</dbReference>
<accession>K1UJG8</accession>
<sequence length="153" mass="16274">LRAEPVSAQVEHVIATCVGMKRDLVAADEFDRGSRQLLNLGHSFGHAVEKCSDYAVPHGCGVAIGMAIIARAAAKRGICTDDTCAQILALLRQYGLPTETAFTRDALTDAARSDKKIADGKLHLIVPERIGRCRIETIPAADIPAWLADGGIA</sequence>
<evidence type="ECO:0000256" key="2">
    <source>
        <dbReference type="ARBA" id="ARBA00022723"/>
    </source>
</evidence>
<dbReference type="SUPFAM" id="SSF56796">
    <property type="entry name" value="Dehydroquinate synthase-like"/>
    <property type="match status" value="1"/>
</dbReference>
<name>K1UJG8_9ZZZZ</name>
<evidence type="ECO:0000256" key="1">
    <source>
        <dbReference type="ARBA" id="ARBA00001941"/>
    </source>
</evidence>
<feature type="domain" description="3-dehydroquinate synthase C-terminal" evidence="4">
    <location>
        <begin position="7"/>
        <end position="116"/>
    </location>
</feature>
<dbReference type="EC" id="4.2.3.4" evidence="5"/>
<dbReference type="GO" id="GO:0046872">
    <property type="term" value="F:metal ion binding"/>
    <property type="evidence" value="ECO:0007669"/>
    <property type="project" value="UniProtKB-KW"/>
</dbReference>
<gene>
    <name evidence="5" type="ORF">LEA_01609</name>
</gene>
<dbReference type="GO" id="GO:0003856">
    <property type="term" value="F:3-dehydroquinate synthase activity"/>
    <property type="evidence" value="ECO:0007669"/>
    <property type="project" value="UniProtKB-EC"/>
</dbReference>
<comment type="cofactor">
    <cofactor evidence="1">
        <name>Co(2+)</name>
        <dbReference type="ChEBI" id="CHEBI:48828"/>
    </cofactor>
</comment>
<organism evidence="5">
    <name type="scientific">human gut metagenome</name>
    <dbReference type="NCBI Taxonomy" id="408170"/>
    <lineage>
        <taxon>unclassified sequences</taxon>
        <taxon>metagenomes</taxon>
        <taxon>organismal metagenomes</taxon>
    </lineage>
</organism>
<feature type="non-terminal residue" evidence="5">
    <location>
        <position position="1"/>
    </location>
</feature>
<evidence type="ECO:0000256" key="3">
    <source>
        <dbReference type="ARBA" id="ARBA00023027"/>
    </source>
</evidence>
<protein>
    <submittedName>
        <fullName evidence="5">3-dehydroquinate synthase</fullName>
        <ecNumber evidence="5">4.2.3.4</ecNumber>
    </submittedName>
</protein>
<evidence type="ECO:0000313" key="5">
    <source>
        <dbReference type="EMBL" id="EKC80224.1"/>
    </source>
</evidence>
<dbReference type="InterPro" id="IPR056179">
    <property type="entry name" value="DHQS_C"/>
</dbReference>
<keyword evidence="3" id="KW-0520">NAD</keyword>
<keyword evidence="5" id="KW-0456">Lyase</keyword>
<reference evidence="5" key="1">
    <citation type="journal article" date="2013" name="Environ. Microbiol.">
        <title>Microbiota from the distal guts of lean and obese adolescents exhibit partial functional redundancy besides clear differences in community structure.</title>
        <authorList>
            <person name="Ferrer M."/>
            <person name="Ruiz A."/>
            <person name="Lanza F."/>
            <person name="Haange S.B."/>
            <person name="Oberbach A."/>
            <person name="Till H."/>
            <person name="Bargiela R."/>
            <person name="Campoy C."/>
            <person name="Segura M.T."/>
            <person name="Richter M."/>
            <person name="von Bergen M."/>
            <person name="Seifert J."/>
            <person name="Suarez A."/>
        </authorList>
    </citation>
    <scope>NUCLEOTIDE SEQUENCE</scope>
</reference>
<dbReference type="PANTHER" id="PTHR43622:SF1">
    <property type="entry name" value="3-DEHYDROQUINATE SYNTHASE"/>
    <property type="match status" value="1"/>
</dbReference>
<evidence type="ECO:0000259" key="4">
    <source>
        <dbReference type="Pfam" id="PF24621"/>
    </source>
</evidence>
<dbReference type="Pfam" id="PF24621">
    <property type="entry name" value="DHQS_C"/>
    <property type="match status" value="1"/>
</dbReference>
<comment type="caution">
    <text evidence="5">The sequence shown here is derived from an EMBL/GenBank/DDBJ whole genome shotgun (WGS) entry which is preliminary data.</text>
</comment>
<proteinExistence type="predicted"/>
<dbReference type="InterPro" id="IPR050071">
    <property type="entry name" value="Dehydroquinate_synthase"/>
</dbReference>